<comment type="caution">
    <text evidence="3">The sequence shown here is derived from an EMBL/GenBank/DDBJ whole genome shotgun (WGS) entry which is preliminary data.</text>
</comment>
<protein>
    <submittedName>
        <fullName evidence="3">Uncharacterized protein</fullName>
    </submittedName>
</protein>
<dbReference type="EMBL" id="PVTF01000004">
    <property type="protein sequence ID" value="PRY42377.1"/>
    <property type="molecule type" value="Genomic_DNA"/>
</dbReference>
<feature type="transmembrane region" description="Helical" evidence="2">
    <location>
        <begin position="32"/>
        <end position="54"/>
    </location>
</feature>
<evidence type="ECO:0000313" key="4">
    <source>
        <dbReference type="Proteomes" id="UP000239494"/>
    </source>
</evidence>
<feature type="region of interest" description="Disordered" evidence="1">
    <location>
        <begin position="1"/>
        <end position="22"/>
    </location>
</feature>
<keyword evidence="2" id="KW-1133">Transmembrane helix</keyword>
<accession>A0A2T0T9N0</accession>
<gene>
    <name evidence="3" type="ORF">CLV43_104210</name>
</gene>
<feature type="transmembrane region" description="Helical" evidence="2">
    <location>
        <begin position="96"/>
        <end position="115"/>
    </location>
</feature>
<dbReference type="Proteomes" id="UP000239494">
    <property type="component" value="Unassembled WGS sequence"/>
</dbReference>
<evidence type="ECO:0000256" key="2">
    <source>
        <dbReference type="SAM" id="Phobius"/>
    </source>
</evidence>
<sequence>MGDGAVSAAWTSRHGPQVGGGRGLRGLHGQPLGVLVVVTVVVGCVVTGGGSAVVDVGSTGGGAAGGVVVVVLEVVVEEDDGVDELGPLDDETGLELLVGMTVAQFAPVFGASLVLPPDPSRRTPNSTPANADAATAEPHAAQSTRTAVSFTGVATTRWGRRGSTETVPLLRH</sequence>
<reference evidence="3 4" key="1">
    <citation type="submission" date="2018-03" db="EMBL/GenBank/DDBJ databases">
        <title>Genomic Encyclopedia of Archaeal and Bacterial Type Strains, Phase II (KMG-II): from individual species to whole genera.</title>
        <authorList>
            <person name="Goeker M."/>
        </authorList>
    </citation>
    <scope>NUCLEOTIDE SEQUENCE [LARGE SCALE GENOMIC DNA]</scope>
    <source>
        <strain evidence="3 4">DSM 44720</strain>
    </source>
</reference>
<evidence type="ECO:0000313" key="3">
    <source>
        <dbReference type="EMBL" id="PRY42377.1"/>
    </source>
</evidence>
<name>A0A2T0T9N0_9PSEU</name>
<evidence type="ECO:0000256" key="1">
    <source>
        <dbReference type="SAM" id="MobiDB-lite"/>
    </source>
</evidence>
<organism evidence="3 4">
    <name type="scientific">Umezawaea tangerina</name>
    <dbReference type="NCBI Taxonomy" id="84725"/>
    <lineage>
        <taxon>Bacteria</taxon>
        <taxon>Bacillati</taxon>
        <taxon>Actinomycetota</taxon>
        <taxon>Actinomycetes</taxon>
        <taxon>Pseudonocardiales</taxon>
        <taxon>Pseudonocardiaceae</taxon>
        <taxon>Umezawaea</taxon>
    </lineage>
</organism>
<keyword evidence="2" id="KW-0812">Transmembrane</keyword>
<keyword evidence="4" id="KW-1185">Reference proteome</keyword>
<feature type="region of interest" description="Disordered" evidence="1">
    <location>
        <begin position="116"/>
        <end position="148"/>
    </location>
</feature>
<keyword evidence="2" id="KW-0472">Membrane</keyword>
<proteinExistence type="predicted"/>
<dbReference type="AlphaFoldDB" id="A0A2T0T9N0"/>